<evidence type="ECO:0000313" key="2">
    <source>
        <dbReference type="Proteomes" id="UP000193689"/>
    </source>
</evidence>
<organism evidence="1 2">
    <name type="scientific">Pseudomassariella vexata</name>
    <dbReference type="NCBI Taxonomy" id="1141098"/>
    <lineage>
        <taxon>Eukaryota</taxon>
        <taxon>Fungi</taxon>
        <taxon>Dikarya</taxon>
        <taxon>Ascomycota</taxon>
        <taxon>Pezizomycotina</taxon>
        <taxon>Sordariomycetes</taxon>
        <taxon>Xylariomycetidae</taxon>
        <taxon>Amphisphaeriales</taxon>
        <taxon>Pseudomassariaceae</taxon>
        <taxon>Pseudomassariella</taxon>
    </lineage>
</organism>
<proteinExistence type="predicted"/>
<dbReference type="Proteomes" id="UP000193689">
    <property type="component" value="Unassembled WGS sequence"/>
</dbReference>
<keyword evidence="2" id="KW-1185">Reference proteome</keyword>
<evidence type="ECO:0000313" key="1">
    <source>
        <dbReference type="EMBL" id="ORY69549.1"/>
    </source>
</evidence>
<name>A0A1Y2ED96_9PEZI</name>
<dbReference type="GeneID" id="63781927"/>
<comment type="caution">
    <text evidence="1">The sequence shown here is derived from an EMBL/GenBank/DDBJ whole genome shotgun (WGS) entry which is preliminary data.</text>
</comment>
<sequence>MWHVCLNPAYFLSAGTRCAPASCRKTRAPCPYFSTSNAEYRQILLQQQITPRNRTHRFRAGVCSRRRVSGEIPGVKPLIPLSSVPWASLVYGNSSHHSVRQTSEAPKLCSTEHTIVGMSDMSYDSTFGQSHSIFIPFITSLTACVYEWLPRPF</sequence>
<reference evidence="1 2" key="1">
    <citation type="submission" date="2016-07" db="EMBL/GenBank/DDBJ databases">
        <title>Pervasive Adenine N6-methylation of Active Genes in Fungi.</title>
        <authorList>
            <consortium name="DOE Joint Genome Institute"/>
            <person name="Mondo S.J."/>
            <person name="Dannebaum R.O."/>
            <person name="Kuo R.C."/>
            <person name="Labutti K."/>
            <person name="Haridas S."/>
            <person name="Kuo A."/>
            <person name="Salamov A."/>
            <person name="Ahrendt S.R."/>
            <person name="Lipzen A."/>
            <person name="Sullivan W."/>
            <person name="Andreopoulos W.B."/>
            <person name="Clum A."/>
            <person name="Lindquist E."/>
            <person name="Daum C."/>
            <person name="Ramamoorthy G.K."/>
            <person name="Gryganskyi A."/>
            <person name="Culley D."/>
            <person name="Magnuson J.K."/>
            <person name="James T.Y."/>
            <person name="O'Malley M.A."/>
            <person name="Stajich J.E."/>
            <person name="Spatafora J.W."/>
            <person name="Visel A."/>
            <person name="Grigoriev I.V."/>
        </authorList>
    </citation>
    <scope>NUCLEOTIDE SEQUENCE [LARGE SCALE GENOMIC DNA]</scope>
    <source>
        <strain evidence="1 2">CBS 129021</strain>
    </source>
</reference>
<dbReference type="EMBL" id="MCFJ01000002">
    <property type="protein sequence ID" value="ORY69549.1"/>
    <property type="molecule type" value="Genomic_DNA"/>
</dbReference>
<dbReference type="InParanoid" id="A0A1Y2ED96"/>
<gene>
    <name evidence="1" type="ORF">BCR38DRAFT_87824</name>
</gene>
<accession>A0A1Y2ED96</accession>
<dbReference type="AlphaFoldDB" id="A0A1Y2ED96"/>
<protein>
    <submittedName>
        <fullName evidence="1">Uncharacterized protein</fullName>
    </submittedName>
</protein>
<dbReference type="RefSeq" id="XP_040719499.1">
    <property type="nucleotide sequence ID" value="XM_040865715.1"/>
</dbReference>